<feature type="binding site" evidence="5">
    <location>
        <position position="180"/>
    </location>
    <ligand>
        <name>substrate</name>
    </ligand>
</feature>
<evidence type="ECO:0000256" key="4">
    <source>
        <dbReference type="ARBA" id="ARBA00049534"/>
    </source>
</evidence>
<comment type="caution">
    <text evidence="6">The sequence shown here is derived from an EMBL/GenBank/DDBJ whole genome shotgun (WGS) entry which is preliminary data.</text>
</comment>
<dbReference type="Proteomes" id="UP000245166">
    <property type="component" value="Unassembled WGS sequence"/>
</dbReference>
<dbReference type="AlphaFoldDB" id="A0A2U1ZUZ5"/>
<comment type="similarity">
    <text evidence="1 5">Belongs to the glutaminase family.</text>
</comment>
<dbReference type="EMBL" id="PYHR01000002">
    <property type="protein sequence ID" value="PWD50798.1"/>
    <property type="molecule type" value="Genomic_DNA"/>
</dbReference>
<comment type="subunit">
    <text evidence="5">Homotetramer.</text>
</comment>
<comment type="catalytic activity">
    <reaction evidence="4 5">
        <text>L-glutamine + H2O = L-glutamate + NH4(+)</text>
        <dbReference type="Rhea" id="RHEA:15889"/>
        <dbReference type="ChEBI" id="CHEBI:15377"/>
        <dbReference type="ChEBI" id="CHEBI:28938"/>
        <dbReference type="ChEBI" id="CHEBI:29985"/>
        <dbReference type="ChEBI" id="CHEBI:58359"/>
        <dbReference type="EC" id="3.5.1.2"/>
    </reaction>
</comment>
<feature type="binding site" evidence="5">
    <location>
        <position position="187"/>
    </location>
    <ligand>
        <name>substrate</name>
    </ligand>
</feature>
<dbReference type="GO" id="GO:0006543">
    <property type="term" value="P:L-glutamine catabolic process"/>
    <property type="evidence" value="ECO:0007669"/>
    <property type="project" value="TreeGrafter"/>
</dbReference>
<name>A0A2U1ZUZ5_9MICO</name>
<accession>A0A2U1ZUZ5</accession>
<dbReference type="RefSeq" id="WP_109229180.1">
    <property type="nucleotide sequence ID" value="NZ_PYHR01000002.1"/>
</dbReference>
<organism evidence="6 7">
    <name type="scientific">Serinibacter arcticus</name>
    <dbReference type="NCBI Taxonomy" id="1655435"/>
    <lineage>
        <taxon>Bacteria</taxon>
        <taxon>Bacillati</taxon>
        <taxon>Actinomycetota</taxon>
        <taxon>Actinomycetes</taxon>
        <taxon>Micrococcales</taxon>
        <taxon>Beutenbergiaceae</taxon>
        <taxon>Serinibacter</taxon>
    </lineage>
</organism>
<evidence type="ECO:0000256" key="5">
    <source>
        <dbReference type="HAMAP-Rule" id="MF_00313"/>
    </source>
</evidence>
<keyword evidence="7" id="KW-1185">Reference proteome</keyword>
<evidence type="ECO:0000313" key="7">
    <source>
        <dbReference type="Proteomes" id="UP000245166"/>
    </source>
</evidence>
<comment type="caution">
    <text evidence="5">Lacks conserved residue(s) required for the propagation of feature annotation.</text>
</comment>
<evidence type="ECO:0000256" key="1">
    <source>
        <dbReference type="ARBA" id="ARBA00011076"/>
    </source>
</evidence>
<protein>
    <recommendedName>
        <fullName evidence="2 5">Glutaminase</fullName>
        <ecNumber evidence="2 5">3.5.1.2</ecNumber>
    </recommendedName>
</protein>
<dbReference type="PANTHER" id="PTHR12544">
    <property type="entry name" value="GLUTAMINASE"/>
    <property type="match status" value="1"/>
</dbReference>
<dbReference type="HAMAP" id="MF_00313">
    <property type="entry name" value="Glutaminase"/>
    <property type="match status" value="1"/>
</dbReference>
<evidence type="ECO:0000256" key="3">
    <source>
        <dbReference type="ARBA" id="ARBA00022801"/>
    </source>
</evidence>
<evidence type="ECO:0000313" key="6">
    <source>
        <dbReference type="EMBL" id="PWD50798.1"/>
    </source>
</evidence>
<keyword evidence="3 5" id="KW-0378">Hydrolase</keyword>
<reference evidence="6 7" key="1">
    <citation type="submission" date="2018-03" db="EMBL/GenBank/DDBJ databases">
        <title>Genome assembly of novel Miniimonas species PCH200.</title>
        <authorList>
            <person name="Thakur V."/>
            <person name="Kumar V."/>
            <person name="Singh D."/>
        </authorList>
    </citation>
    <scope>NUCLEOTIDE SEQUENCE [LARGE SCALE GENOMIC DNA]</scope>
    <source>
        <strain evidence="6 7">PCH200</strain>
    </source>
</reference>
<feature type="binding site" evidence="5">
    <location>
        <position position="136"/>
    </location>
    <ligand>
        <name>substrate</name>
    </ligand>
</feature>
<feature type="binding site" evidence="5">
    <location>
        <position position="211"/>
    </location>
    <ligand>
        <name>substrate</name>
    </ligand>
</feature>
<dbReference type="GO" id="GO:0004359">
    <property type="term" value="F:glutaminase activity"/>
    <property type="evidence" value="ECO:0007669"/>
    <property type="project" value="UniProtKB-UniRule"/>
</dbReference>
<dbReference type="Pfam" id="PF04960">
    <property type="entry name" value="Glutaminase"/>
    <property type="match status" value="1"/>
</dbReference>
<gene>
    <name evidence="5 6" type="primary">glsA</name>
    <name evidence="6" type="ORF">C8046_09205</name>
</gene>
<dbReference type="OrthoDB" id="9788822at2"/>
<evidence type="ECO:0000256" key="2">
    <source>
        <dbReference type="ARBA" id="ARBA00012918"/>
    </source>
</evidence>
<feature type="binding site" evidence="5">
    <location>
        <position position="263"/>
    </location>
    <ligand>
        <name>substrate</name>
    </ligand>
</feature>
<dbReference type="InterPro" id="IPR012338">
    <property type="entry name" value="Beta-lactam/transpept-like"/>
</dbReference>
<sequence>MKIAYDRVAATPRTVVPAALPSGESVTSFLTQVHEEFAADDDGELSTVAPALGRADPAHFGLAVLGVDGQLHEHGDSRVTFTIQSVVKPFTYALLAEELGVDLLRERVGVNATGLPFHSAQAVEVGIAGPTNPLVNAGAIATVSHIPGEGVEERWRWVRDGLSRFAGRDLGLDEETLDSEREVSHRNLALAHLMRSFGTVEGDPDDAVEIYTRTCALEVTAADLAVMGAVLADGGHHPVTGERVVSEEVARVTLALMLVAGMYESSGEWLIDVGMPAKSGIGGGIVTVSPGRCALGTYSPLLDGTGNSVRGALSAAMLSRSLGLDLLASEPYA</sequence>
<dbReference type="NCBIfam" id="TIGR03814">
    <property type="entry name" value="Gln_ase"/>
    <property type="match status" value="1"/>
</dbReference>
<keyword evidence="5" id="KW-0007">Acetylation</keyword>
<dbReference type="EC" id="3.5.1.2" evidence="2 5"/>
<dbReference type="SUPFAM" id="SSF56601">
    <property type="entry name" value="beta-lactamase/transpeptidase-like"/>
    <property type="match status" value="1"/>
</dbReference>
<feature type="binding site" evidence="5">
    <location>
        <position position="85"/>
    </location>
    <ligand>
        <name>substrate</name>
    </ligand>
</feature>
<dbReference type="InterPro" id="IPR015868">
    <property type="entry name" value="Glutaminase"/>
</dbReference>
<proteinExistence type="inferred from homology"/>
<dbReference type="Gene3D" id="3.40.710.10">
    <property type="entry name" value="DD-peptidase/beta-lactamase superfamily"/>
    <property type="match status" value="1"/>
</dbReference>
<dbReference type="PANTHER" id="PTHR12544:SF48">
    <property type="entry name" value="GLUTAMINASE 1"/>
    <property type="match status" value="1"/>
</dbReference>
<dbReference type="GO" id="GO:0006537">
    <property type="term" value="P:glutamate biosynthetic process"/>
    <property type="evidence" value="ECO:0007669"/>
    <property type="project" value="TreeGrafter"/>
</dbReference>